<keyword evidence="2" id="KW-0614">Plasmid</keyword>
<evidence type="ECO:0000313" key="2">
    <source>
        <dbReference type="EMBL" id="WYF46778.1"/>
    </source>
</evidence>
<sequence>MTQLHWAQQIDVTLSGASAKLLDLIQKASSPTPETIVAVTGAVQSLAEIAMTRDMLAARLRESEPEPPPAPNTQPRPRVTN</sequence>
<reference evidence="2" key="1">
    <citation type="submission" date="2024-03" db="EMBL/GenBank/DDBJ databases">
        <title>Deinococcus weizhi sp. nov., isolated from human skin.</title>
        <authorList>
            <person name="Wei Z."/>
            <person name="Tian F."/>
            <person name="Yang C."/>
            <person name="Xin L.T."/>
            <person name="Wen Z.J."/>
            <person name="Lan K.C."/>
            <person name="Yu L."/>
            <person name="Zhe W."/>
            <person name="Dan F.D."/>
            <person name="Jun W."/>
            <person name="Rui Z."/>
            <person name="Yong X.J."/>
            <person name="Ting Y."/>
            <person name="Wei X."/>
            <person name="Xu Z.G."/>
            <person name="Xin Z."/>
            <person name="Dong F.G."/>
            <person name="Ni X.M."/>
            <person name="Zheng M.G."/>
            <person name="Chun Y."/>
            <person name="Qian W.X."/>
        </authorList>
    </citation>
    <scope>NUCLEOTIDE SEQUENCE</scope>
    <source>
        <strain evidence="2">VB142</strain>
        <plasmid evidence="2">p2</plasmid>
    </source>
</reference>
<geneLocation type="plasmid" evidence="2">
    <name>p2</name>
</geneLocation>
<proteinExistence type="predicted"/>
<feature type="region of interest" description="Disordered" evidence="1">
    <location>
        <begin position="58"/>
        <end position="81"/>
    </location>
</feature>
<accession>A0AAU6Q9D7</accession>
<dbReference type="AlphaFoldDB" id="A0AAU6Q9D7"/>
<protein>
    <submittedName>
        <fullName evidence="2">Uncharacterized protein</fullName>
    </submittedName>
</protein>
<gene>
    <name evidence="2" type="ORF">WDJ50_18615</name>
</gene>
<dbReference type="EMBL" id="CP149785">
    <property type="protein sequence ID" value="WYF46778.1"/>
    <property type="molecule type" value="Genomic_DNA"/>
</dbReference>
<name>A0AAU6Q9D7_9DEIO</name>
<dbReference type="RefSeq" id="WP_339098293.1">
    <property type="nucleotide sequence ID" value="NZ_CP149785.1"/>
</dbReference>
<organism evidence="2">
    <name type="scientific">Deinococcus sp. VB142</name>
    <dbReference type="NCBI Taxonomy" id="3112952"/>
    <lineage>
        <taxon>Bacteria</taxon>
        <taxon>Thermotogati</taxon>
        <taxon>Deinococcota</taxon>
        <taxon>Deinococci</taxon>
        <taxon>Deinococcales</taxon>
        <taxon>Deinococcaceae</taxon>
        <taxon>Deinococcus</taxon>
    </lineage>
</organism>
<evidence type="ECO:0000256" key="1">
    <source>
        <dbReference type="SAM" id="MobiDB-lite"/>
    </source>
</evidence>